<keyword evidence="5" id="KW-1133">Transmembrane helix</keyword>
<dbReference type="GO" id="GO:0051539">
    <property type="term" value="F:4 iron, 4 sulfur cluster binding"/>
    <property type="evidence" value="ECO:0007669"/>
    <property type="project" value="UniProtKB-KW"/>
</dbReference>
<evidence type="ECO:0000256" key="2">
    <source>
        <dbReference type="ARBA" id="ARBA00022723"/>
    </source>
</evidence>
<keyword evidence="3" id="KW-0408">Iron</keyword>
<name>A0A2N1PPN8_9BACT</name>
<reference evidence="7 8" key="1">
    <citation type="journal article" date="2017" name="ISME J.">
        <title>Potential for microbial H2 and metal transformations associated with novel bacteria and archaea in deep terrestrial subsurface sediments.</title>
        <authorList>
            <person name="Hernsdorf A.W."/>
            <person name="Amano Y."/>
            <person name="Miyakawa K."/>
            <person name="Ise K."/>
            <person name="Suzuki Y."/>
            <person name="Anantharaman K."/>
            <person name="Probst A."/>
            <person name="Burstein D."/>
            <person name="Thomas B.C."/>
            <person name="Banfield J.F."/>
        </authorList>
    </citation>
    <scope>NUCLEOTIDE SEQUENCE [LARGE SCALE GENOMIC DNA]</scope>
    <source>
        <strain evidence="7">HGW-Wallbacteria-1</strain>
    </source>
</reference>
<dbReference type="AlphaFoldDB" id="A0A2N1PPN8"/>
<evidence type="ECO:0000256" key="5">
    <source>
        <dbReference type="SAM" id="Phobius"/>
    </source>
</evidence>
<feature type="transmembrane region" description="Helical" evidence="5">
    <location>
        <begin position="201"/>
        <end position="220"/>
    </location>
</feature>
<protein>
    <recommendedName>
        <fullName evidence="6">4Fe-4S ferredoxin-type domain-containing protein</fullName>
    </recommendedName>
</protein>
<evidence type="ECO:0000313" key="8">
    <source>
        <dbReference type="Proteomes" id="UP000233256"/>
    </source>
</evidence>
<keyword evidence="2" id="KW-0479">Metal-binding</keyword>
<dbReference type="Gene3D" id="3.30.70.20">
    <property type="match status" value="1"/>
</dbReference>
<evidence type="ECO:0000259" key="6">
    <source>
        <dbReference type="PROSITE" id="PS51379"/>
    </source>
</evidence>
<dbReference type="InterPro" id="IPR017896">
    <property type="entry name" value="4Fe4S_Fe-S-bd"/>
</dbReference>
<dbReference type="PANTHER" id="PTHR43687:SF1">
    <property type="entry name" value="FERREDOXIN III"/>
    <property type="match status" value="1"/>
</dbReference>
<feature type="domain" description="4Fe-4S ferredoxin-type" evidence="6">
    <location>
        <begin position="331"/>
        <end position="360"/>
    </location>
</feature>
<dbReference type="PROSITE" id="PS00198">
    <property type="entry name" value="4FE4S_FER_1"/>
    <property type="match status" value="1"/>
</dbReference>
<feature type="transmembrane region" description="Helical" evidence="5">
    <location>
        <begin position="260"/>
        <end position="280"/>
    </location>
</feature>
<dbReference type="InterPro" id="IPR017900">
    <property type="entry name" value="4Fe4S_Fe_S_CS"/>
</dbReference>
<organism evidence="7 8">
    <name type="scientific">Candidatus Wallbacteria bacterium HGW-Wallbacteria-1</name>
    <dbReference type="NCBI Taxonomy" id="2013854"/>
    <lineage>
        <taxon>Bacteria</taxon>
        <taxon>Candidatus Walliibacteriota</taxon>
    </lineage>
</organism>
<proteinExistence type="predicted"/>
<feature type="domain" description="4Fe-4S ferredoxin-type" evidence="6">
    <location>
        <begin position="302"/>
        <end position="330"/>
    </location>
</feature>
<dbReference type="InterPro" id="IPR016041">
    <property type="entry name" value="Ac-CoA_synth_d_su_TIM-brl"/>
</dbReference>
<keyword evidence="1" id="KW-0004">4Fe-4S</keyword>
<dbReference type="NCBIfam" id="NF043039">
    <property type="entry name" value="HgcAB_like"/>
    <property type="match status" value="1"/>
</dbReference>
<feature type="transmembrane region" description="Helical" evidence="5">
    <location>
        <begin position="175"/>
        <end position="195"/>
    </location>
</feature>
<dbReference type="InterPro" id="IPR050003">
    <property type="entry name" value="HgcAB-like"/>
</dbReference>
<keyword evidence="4" id="KW-0411">Iron-sulfur</keyword>
<dbReference type="PROSITE" id="PS51379">
    <property type="entry name" value="4FE4S_FER_2"/>
    <property type="match status" value="2"/>
</dbReference>
<dbReference type="PANTHER" id="PTHR43687">
    <property type="entry name" value="ADENYLYLSULFATE REDUCTASE, BETA SUBUNIT"/>
    <property type="match status" value="1"/>
</dbReference>
<evidence type="ECO:0000313" key="7">
    <source>
        <dbReference type="EMBL" id="PKK90307.1"/>
    </source>
</evidence>
<dbReference type="Pfam" id="PF03599">
    <property type="entry name" value="CdhD"/>
    <property type="match status" value="1"/>
</dbReference>
<keyword evidence="5" id="KW-0472">Membrane</keyword>
<feature type="transmembrane region" description="Helical" evidence="5">
    <location>
        <begin position="232"/>
        <end position="248"/>
    </location>
</feature>
<dbReference type="Gene3D" id="3.40.50.11600">
    <property type="match status" value="1"/>
</dbReference>
<dbReference type="InterPro" id="IPR050572">
    <property type="entry name" value="Fe-S_Ferredoxin"/>
</dbReference>
<evidence type="ECO:0000256" key="3">
    <source>
        <dbReference type="ARBA" id="ARBA00023004"/>
    </source>
</evidence>
<sequence length="383" mass="42426">MWRKSQRSRTMNLTELKNSLISFRCLMLRYNPIRYPVGLVSLGDPGPESPVLVSGNYFHTVRRLMKTLADTDCYLLVADSAGINVWCAAGVCDFNEHKIADAVNSCGLSELVSHRRLILPQLAAVGVDLAALRRECGFNGIWGPASLKDIPEFLDGGRDIAVKMRKIGFPLEDRIYNAIGMFNVFLIIPLLLALAGRRREAHFALFANFVNIFANFLLYFRLPFKYPSNNSLLVGGIFSCAYLFHWLIDRKNHILKLPGLIQGLAILIFSNILVSIDMLGSTPFYKTTIHHWLVSGDNSSLFQPSVTESCIGCGRCRDVCPGALFEKSGKVVKVVEQSECCECLACVKQCPVGAIVNGGTGFKDDIKSIDISLANRRSPEGRL</sequence>
<keyword evidence="5" id="KW-0812">Transmembrane</keyword>
<evidence type="ECO:0000256" key="1">
    <source>
        <dbReference type="ARBA" id="ARBA00022485"/>
    </source>
</evidence>
<gene>
    <name evidence="7" type="ORF">CVV64_10090</name>
</gene>
<dbReference type="SUPFAM" id="SSF54862">
    <property type="entry name" value="4Fe-4S ferredoxins"/>
    <property type="match status" value="1"/>
</dbReference>
<dbReference type="Proteomes" id="UP000233256">
    <property type="component" value="Unassembled WGS sequence"/>
</dbReference>
<dbReference type="Pfam" id="PF13187">
    <property type="entry name" value="Fer4_9"/>
    <property type="match status" value="1"/>
</dbReference>
<evidence type="ECO:0000256" key="4">
    <source>
        <dbReference type="ARBA" id="ARBA00023014"/>
    </source>
</evidence>
<accession>A0A2N1PPN8</accession>
<comment type="caution">
    <text evidence="7">The sequence shown here is derived from an EMBL/GenBank/DDBJ whole genome shotgun (WGS) entry which is preliminary data.</text>
</comment>
<dbReference type="EMBL" id="PGXC01000006">
    <property type="protein sequence ID" value="PKK90307.1"/>
    <property type="molecule type" value="Genomic_DNA"/>
</dbReference>
<dbReference type="GO" id="GO:0046872">
    <property type="term" value="F:metal ion binding"/>
    <property type="evidence" value="ECO:0007669"/>
    <property type="project" value="UniProtKB-KW"/>
</dbReference>